<evidence type="ECO:0000313" key="1">
    <source>
        <dbReference type="EMBL" id="CAA2955338.1"/>
    </source>
</evidence>
<accession>A0A8S0PRG5</accession>
<gene>
    <name evidence="1" type="ORF">OLEA9_A037250</name>
</gene>
<name>A0A8S0PRG5_OLEEU</name>
<organism evidence="1 2">
    <name type="scientific">Olea europaea subsp. europaea</name>
    <dbReference type="NCBI Taxonomy" id="158383"/>
    <lineage>
        <taxon>Eukaryota</taxon>
        <taxon>Viridiplantae</taxon>
        <taxon>Streptophyta</taxon>
        <taxon>Embryophyta</taxon>
        <taxon>Tracheophyta</taxon>
        <taxon>Spermatophyta</taxon>
        <taxon>Magnoliopsida</taxon>
        <taxon>eudicotyledons</taxon>
        <taxon>Gunneridae</taxon>
        <taxon>Pentapetalae</taxon>
        <taxon>asterids</taxon>
        <taxon>lamiids</taxon>
        <taxon>Lamiales</taxon>
        <taxon>Oleaceae</taxon>
        <taxon>Oleeae</taxon>
        <taxon>Olea</taxon>
    </lineage>
</organism>
<proteinExistence type="predicted"/>
<dbReference type="EMBL" id="CACTIH010000146">
    <property type="protein sequence ID" value="CAA2955338.1"/>
    <property type="molecule type" value="Genomic_DNA"/>
</dbReference>
<dbReference type="Proteomes" id="UP000594638">
    <property type="component" value="Unassembled WGS sequence"/>
</dbReference>
<protein>
    <submittedName>
        <fullName evidence="1">Uncharacterized protein</fullName>
    </submittedName>
</protein>
<keyword evidence="2" id="KW-1185">Reference proteome</keyword>
<reference evidence="1 2" key="1">
    <citation type="submission" date="2019-12" db="EMBL/GenBank/DDBJ databases">
        <authorList>
            <person name="Alioto T."/>
            <person name="Alioto T."/>
            <person name="Gomez Garrido J."/>
        </authorList>
    </citation>
    <scope>NUCLEOTIDE SEQUENCE [LARGE SCALE GENOMIC DNA]</scope>
</reference>
<comment type="caution">
    <text evidence="1">The sequence shown here is derived from an EMBL/GenBank/DDBJ whole genome shotgun (WGS) entry which is preliminary data.</text>
</comment>
<dbReference type="Gramene" id="OE9A037250T1">
    <property type="protein sequence ID" value="OE9A037250C1"/>
    <property type="gene ID" value="OE9A037250"/>
</dbReference>
<sequence>MFGMLPNHVRDASRFSTKRRKHGVQAMSRAQAHFQEFWVVSGTRCSGHIRDKLRPRQAMSGTRPGQVGTQPDFQAFLGSLWARCAGQVQDASWRQQRCRLIFRHFKAVFWDSVCRPSLGHVMATIRTQPDFQAISRPCPGRSLIFKYFKVVSGSRCAGHVQDAFEPWRGWSLIFRNFRAIFGHSVQAISETRPDRGHGVKAVSKSSRDGASFSGISRPRPERLLATVGVQLDFQAFVGNLWATSGTPPCRSRGHCLIFRHLKAILGYGVQAMFGTRPGCGHVRDASWPRQGWRLIFRHFFAVSRSRCAGHLQDATGTLPEFLVFFGSFWNTVCKQCSGCIWATTGMQPGFQAFLGHVRDVSGLRSCQGHVRTTAGMELDFQVIPSSFWGWCAGHVRDASWPGNVRDVATMQPDFQAFLGNFLDTVCWPCQAHQAMSEKRLSHGRDAAWFSGISRQFLGHGVQAMSRML</sequence>
<evidence type="ECO:0000313" key="2">
    <source>
        <dbReference type="Proteomes" id="UP000594638"/>
    </source>
</evidence>
<dbReference type="AlphaFoldDB" id="A0A8S0PRG5"/>